<dbReference type="GO" id="GO:0008757">
    <property type="term" value="F:S-adenosylmethionine-dependent methyltransferase activity"/>
    <property type="evidence" value="ECO:0007669"/>
    <property type="project" value="InterPro"/>
</dbReference>
<dbReference type="PANTHER" id="PTHR43464:SF19">
    <property type="entry name" value="UBIQUINONE BIOSYNTHESIS O-METHYLTRANSFERASE, MITOCHONDRIAL"/>
    <property type="match status" value="1"/>
</dbReference>
<dbReference type="Proteomes" id="UP000472260">
    <property type="component" value="Unassembled WGS sequence"/>
</dbReference>
<gene>
    <name evidence="5" type="primary">mettl27</name>
</gene>
<sequence length="257" mass="28685">MYLSILSANVTFTIHMADAWSQTTTGMANSSRTFSDVRNVILSAHKNTGAQDKVGFYDTWAENYEQDVALLDYRAPLLAAECVSSFFRGDREKAAVLDVACGTGLVSAHLKKMGFRHFVGIDGSLKMLELAKKTGLYQQLTQYLLGQDEVPVKSETYDIVIIVGALSVGQVPLTVIRELWDATKPGGYVCMTTRGNPDNRKYKAELEQMIRALEEEQKWSRVTVVEVEEWEKAVSEQDSGYIPGAIYLYQKGFKCIP</sequence>
<dbReference type="GO" id="GO:0032259">
    <property type="term" value="P:methylation"/>
    <property type="evidence" value="ECO:0007669"/>
    <property type="project" value="UniProtKB-KW"/>
</dbReference>
<dbReference type="Ensembl" id="ENSSANT00000074801.1">
    <property type="protein sequence ID" value="ENSSANP00000070363.1"/>
    <property type="gene ID" value="ENSSANG00000035120.1"/>
</dbReference>
<keyword evidence="6" id="KW-1185">Reference proteome</keyword>
<feature type="domain" description="Methyltransferase type 11" evidence="4">
    <location>
        <begin position="97"/>
        <end position="190"/>
    </location>
</feature>
<name>A0A671QF20_9TELE</name>
<dbReference type="Pfam" id="PF08241">
    <property type="entry name" value="Methyltransf_11"/>
    <property type="match status" value="1"/>
</dbReference>
<evidence type="ECO:0000259" key="4">
    <source>
        <dbReference type="Pfam" id="PF08241"/>
    </source>
</evidence>
<dbReference type="AlphaFoldDB" id="A0A671QF20"/>
<reference evidence="5" key="2">
    <citation type="submission" date="2025-09" db="UniProtKB">
        <authorList>
            <consortium name="Ensembl"/>
        </authorList>
    </citation>
    <scope>IDENTIFICATION</scope>
</reference>
<dbReference type="CDD" id="cd02440">
    <property type="entry name" value="AdoMet_MTases"/>
    <property type="match status" value="1"/>
</dbReference>
<evidence type="ECO:0000256" key="3">
    <source>
        <dbReference type="ARBA" id="ARBA00022691"/>
    </source>
</evidence>
<keyword evidence="2" id="KW-0808">Transferase</keyword>
<keyword evidence="3" id="KW-0949">S-adenosyl-L-methionine</keyword>
<dbReference type="InterPro" id="IPR013216">
    <property type="entry name" value="Methyltransf_11"/>
</dbReference>
<accession>A0A671QF20</accession>
<evidence type="ECO:0000313" key="5">
    <source>
        <dbReference type="Ensembl" id="ENSSANP00000070363.1"/>
    </source>
</evidence>
<dbReference type="InterPro" id="IPR029063">
    <property type="entry name" value="SAM-dependent_MTases_sf"/>
</dbReference>
<keyword evidence="1" id="KW-0489">Methyltransferase</keyword>
<organism evidence="5 6">
    <name type="scientific">Sinocyclocheilus anshuiensis</name>
    <dbReference type="NCBI Taxonomy" id="1608454"/>
    <lineage>
        <taxon>Eukaryota</taxon>
        <taxon>Metazoa</taxon>
        <taxon>Chordata</taxon>
        <taxon>Craniata</taxon>
        <taxon>Vertebrata</taxon>
        <taxon>Euteleostomi</taxon>
        <taxon>Actinopterygii</taxon>
        <taxon>Neopterygii</taxon>
        <taxon>Teleostei</taxon>
        <taxon>Ostariophysi</taxon>
        <taxon>Cypriniformes</taxon>
        <taxon>Cyprinidae</taxon>
        <taxon>Cyprininae</taxon>
        <taxon>Sinocyclocheilus</taxon>
    </lineage>
</organism>
<proteinExistence type="predicted"/>
<protein>
    <recommendedName>
        <fullName evidence="4">Methyltransferase type 11 domain-containing protein</fullName>
    </recommendedName>
</protein>
<dbReference type="SUPFAM" id="SSF53335">
    <property type="entry name" value="S-adenosyl-L-methionine-dependent methyltransferases"/>
    <property type="match status" value="1"/>
</dbReference>
<evidence type="ECO:0000256" key="1">
    <source>
        <dbReference type="ARBA" id="ARBA00022603"/>
    </source>
</evidence>
<dbReference type="PANTHER" id="PTHR43464">
    <property type="entry name" value="METHYLTRANSFERASE"/>
    <property type="match status" value="1"/>
</dbReference>
<dbReference type="Gene3D" id="3.40.50.150">
    <property type="entry name" value="Vaccinia Virus protein VP39"/>
    <property type="match status" value="1"/>
</dbReference>
<evidence type="ECO:0000256" key="2">
    <source>
        <dbReference type="ARBA" id="ARBA00022679"/>
    </source>
</evidence>
<reference evidence="5" key="1">
    <citation type="submission" date="2025-08" db="UniProtKB">
        <authorList>
            <consortium name="Ensembl"/>
        </authorList>
    </citation>
    <scope>IDENTIFICATION</scope>
</reference>
<evidence type="ECO:0000313" key="6">
    <source>
        <dbReference type="Proteomes" id="UP000472260"/>
    </source>
</evidence>